<sequence length="124" mass="13985">LHIAIVAHTYREGNEVADGLAKAGYNFQSADKPLIFEEPPDFVNTFLQKDQAGVIRTWKTTCLLQQQLEDVDQDIFYNNSNDLRMASYNSSLVRDNYHRIASASISISRISNNYHADAYASPSL</sequence>
<dbReference type="Proteomes" id="UP000187609">
    <property type="component" value="Unassembled WGS sequence"/>
</dbReference>
<keyword evidence="2" id="KW-1185">Reference proteome</keyword>
<feature type="non-terminal residue" evidence="1">
    <location>
        <position position="1"/>
    </location>
</feature>
<comment type="caution">
    <text evidence="1">The sequence shown here is derived from an EMBL/GenBank/DDBJ whole genome shotgun (WGS) entry which is preliminary data.</text>
</comment>
<dbReference type="AlphaFoldDB" id="A0A314LFJ2"/>
<accession>A0A314LFJ2</accession>
<organism evidence="1 2">
    <name type="scientific">Nicotiana attenuata</name>
    <name type="common">Coyote tobacco</name>
    <dbReference type="NCBI Taxonomy" id="49451"/>
    <lineage>
        <taxon>Eukaryota</taxon>
        <taxon>Viridiplantae</taxon>
        <taxon>Streptophyta</taxon>
        <taxon>Embryophyta</taxon>
        <taxon>Tracheophyta</taxon>
        <taxon>Spermatophyta</taxon>
        <taxon>Magnoliopsida</taxon>
        <taxon>eudicotyledons</taxon>
        <taxon>Gunneridae</taxon>
        <taxon>Pentapetalae</taxon>
        <taxon>asterids</taxon>
        <taxon>lamiids</taxon>
        <taxon>Solanales</taxon>
        <taxon>Solanaceae</taxon>
        <taxon>Nicotianoideae</taxon>
        <taxon>Nicotianeae</taxon>
        <taxon>Nicotiana</taxon>
    </lineage>
</organism>
<gene>
    <name evidence="1" type="ORF">A4A49_55678</name>
</gene>
<evidence type="ECO:0000313" key="1">
    <source>
        <dbReference type="EMBL" id="OIT40465.1"/>
    </source>
</evidence>
<reference evidence="1" key="1">
    <citation type="submission" date="2016-11" db="EMBL/GenBank/DDBJ databases">
        <title>The genome of Nicotiana attenuata.</title>
        <authorList>
            <person name="Xu S."/>
            <person name="Brockmoeller T."/>
            <person name="Gaquerel E."/>
            <person name="Navarro A."/>
            <person name="Kuhl H."/>
            <person name="Gase K."/>
            <person name="Ling Z."/>
            <person name="Zhou W."/>
            <person name="Kreitzer C."/>
            <person name="Stanke M."/>
            <person name="Tang H."/>
            <person name="Lyons E."/>
            <person name="Pandey P."/>
            <person name="Pandey S.P."/>
            <person name="Timmermann B."/>
            <person name="Baldwin I.T."/>
        </authorList>
    </citation>
    <scope>NUCLEOTIDE SEQUENCE [LARGE SCALE GENOMIC DNA]</scope>
    <source>
        <strain evidence="1">UT</strain>
    </source>
</reference>
<dbReference type="EMBL" id="MJEQ01000022">
    <property type="protein sequence ID" value="OIT40465.1"/>
    <property type="molecule type" value="Genomic_DNA"/>
</dbReference>
<evidence type="ECO:0000313" key="2">
    <source>
        <dbReference type="Proteomes" id="UP000187609"/>
    </source>
</evidence>
<protein>
    <submittedName>
        <fullName evidence="1">Uncharacterized protein</fullName>
    </submittedName>
</protein>
<proteinExistence type="predicted"/>
<name>A0A314LFJ2_NICAT</name>